<evidence type="ECO:0000313" key="1">
    <source>
        <dbReference type="EMBL" id="KAK8228929.1"/>
    </source>
</evidence>
<dbReference type="Proteomes" id="UP001492380">
    <property type="component" value="Unassembled WGS sequence"/>
</dbReference>
<proteinExistence type="predicted"/>
<name>A0ABR1YH10_9PEZI</name>
<accession>A0ABR1YH10</accession>
<sequence>MPMMSQRPGSFDVVLSERRFGNKFDFFGLPREIRDNIYCIIFGLETFPSVFTDLEGNLEHTENFRYKRPIHPIRFLARLNKTAPSAGCGIAFINQQSLQETTLVLLRSKRFHVSGDKQAISLLESMSSYGRSMWIHPLVLNLNNWETNAERAGQWMRIIYRSMHHRFRGLFIKIGDNGWKIDKYADIMSTPLARLLTARDKLGYRRVEFVPKLGGKEEKNFLWAFFCTIGCLHGELEEANLVKKVYEALERAAKNKQA</sequence>
<evidence type="ECO:0000313" key="2">
    <source>
        <dbReference type="Proteomes" id="UP001492380"/>
    </source>
</evidence>
<reference evidence="1 2" key="1">
    <citation type="submission" date="2024-04" db="EMBL/GenBank/DDBJ databases">
        <title>Phyllosticta paracitricarpa is synonymous to the EU quarantine fungus P. citricarpa based on phylogenomic analyses.</title>
        <authorList>
            <consortium name="Lawrence Berkeley National Laboratory"/>
            <person name="Van Ingen-Buijs V.A."/>
            <person name="Van Westerhoven A.C."/>
            <person name="Haridas S."/>
            <person name="Skiadas P."/>
            <person name="Martin F."/>
            <person name="Groenewald J.Z."/>
            <person name="Crous P.W."/>
            <person name="Seidl M.F."/>
        </authorList>
    </citation>
    <scope>NUCLEOTIDE SEQUENCE [LARGE SCALE GENOMIC DNA]</scope>
    <source>
        <strain evidence="1 2">CBS 123374</strain>
    </source>
</reference>
<comment type="caution">
    <text evidence="1">The sequence shown here is derived from an EMBL/GenBank/DDBJ whole genome shotgun (WGS) entry which is preliminary data.</text>
</comment>
<organism evidence="1 2">
    <name type="scientific">Phyllosticta capitalensis</name>
    <dbReference type="NCBI Taxonomy" id="121624"/>
    <lineage>
        <taxon>Eukaryota</taxon>
        <taxon>Fungi</taxon>
        <taxon>Dikarya</taxon>
        <taxon>Ascomycota</taxon>
        <taxon>Pezizomycotina</taxon>
        <taxon>Dothideomycetes</taxon>
        <taxon>Dothideomycetes incertae sedis</taxon>
        <taxon>Botryosphaeriales</taxon>
        <taxon>Phyllostictaceae</taxon>
        <taxon>Phyllosticta</taxon>
    </lineage>
</organism>
<keyword evidence="2" id="KW-1185">Reference proteome</keyword>
<dbReference type="EMBL" id="JBBWRZ010000009">
    <property type="protein sequence ID" value="KAK8228929.1"/>
    <property type="molecule type" value="Genomic_DNA"/>
</dbReference>
<protein>
    <submittedName>
        <fullName evidence="1">Uncharacterized protein</fullName>
    </submittedName>
</protein>
<gene>
    <name evidence="1" type="ORF">HDK90DRAFT_492617</name>
</gene>